<proteinExistence type="predicted"/>
<reference evidence="1" key="1">
    <citation type="submission" date="2018-05" db="EMBL/GenBank/DDBJ databases">
        <authorList>
            <person name="Lanie J.A."/>
            <person name="Ng W.-L."/>
            <person name="Kazmierczak K.M."/>
            <person name="Andrzejewski T.M."/>
            <person name="Davidsen T.M."/>
            <person name="Wayne K.J."/>
            <person name="Tettelin H."/>
            <person name="Glass J.I."/>
            <person name="Rusch D."/>
            <person name="Podicherti R."/>
            <person name="Tsui H.-C.T."/>
            <person name="Winkler M.E."/>
        </authorList>
    </citation>
    <scope>NUCLEOTIDE SEQUENCE</scope>
</reference>
<accession>A0A383BPG5</accession>
<feature type="non-terminal residue" evidence="1">
    <location>
        <position position="23"/>
    </location>
</feature>
<gene>
    <name evidence="1" type="ORF">METZ01_LOCUS474686</name>
</gene>
<dbReference type="EMBL" id="UINC01202161">
    <property type="protein sequence ID" value="SVE21832.1"/>
    <property type="molecule type" value="Genomic_DNA"/>
</dbReference>
<evidence type="ECO:0000313" key="1">
    <source>
        <dbReference type="EMBL" id="SVE21832.1"/>
    </source>
</evidence>
<protein>
    <submittedName>
        <fullName evidence="1">Uncharacterized protein</fullName>
    </submittedName>
</protein>
<sequence length="23" mass="2361">MKTAKQLIVCVPCADDAAALVLS</sequence>
<organism evidence="1">
    <name type="scientific">marine metagenome</name>
    <dbReference type="NCBI Taxonomy" id="408172"/>
    <lineage>
        <taxon>unclassified sequences</taxon>
        <taxon>metagenomes</taxon>
        <taxon>ecological metagenomes</taxon>
    </lineage>
</organism>
<name>A0A383BPG5_9ZZZZ</name>
<dbReference type="AlphaFoldDB" id="A0A383BPG5"/>